<reference evidence="4 5" key="1">
    <citation type="submission" date="2019-03" db="EMBL/GenBank/DDBJ databases">
        <title>Genomic Encyclopedia of Type Strains, Phase III (KMG-III): the genomes of soil and plant-associated and newly described type strains.</title>
        <authorList>
            <person name="Whitman W."/>
        </authorList>
    </citation>
    <scope>NUCLEOTIDE SEQUENCE [LARGE SCALE GENOMIC DNA]</scope>
    <source>
        <strain evidence="4 5">VKM Ac-2570</strain>
    </source>
</reference>
<dbReference type="Proteomes" id="UP000295447">
    <property type="component" value="Unassembled WGS sequence"/>
</dbReference>
<evidence type="ECO:0000256" key="1">
    <source>
        <dbReference type="SAM" id="MobiDB-lite"/>
    </source>
</evidence>
<organism evidence="4 5">
    <name type="scientific">Kribbella kalugense</name>
    <dbReference type="NCBI Taxonomy" id="2512221"/>
    <lineage>
        <taxon>Bacteria</taxon>
        <taxon>Bacillati</taxon>
        <taxon>Actinomycetota</taxon>
        <taxon>Actinomycetes</taxon>
        <taxon>Propionibacteriales</taxon>
        <taxon>Kribbellaceae</taxon>
        <taxon>Kribbella</taxon>
    </lineage>
</organism>
<name>A0A4R7ZW13_9ACTN</name>
<dbReference type="EMBL" id="SODF01000001">
    <property type="protein sequence ID" value="TDW22279.1"/>
    <property type="molecule type" value="Genomic_DNA"/>
</dbReference>
<sequence>MRVIRGIVGVLLALIGLVVAVVGGVAAFWLIGPDDTVQSGEQALSSKGLAVASTPDLLNRHGPVLHVDVRSTKNQPVFVGVARDFDVSSYLKGTAYTKLVQVQYPIALTTQDAKGTAGPLAAPDTLDWWVTKANGAGTQSIAWPIEDGPYDVVVMNADGKTAPATQVNLGIEIPHAFRTALVIFAVGIVLLALGILLVLFRRRPKKAQPTGGATTQVLYPQDNSQSSQPQYPQYPPAQQPGPAGPQQPQGPPPGRPPVPAGPQQHPQGQPGSRPPAYGQPPQRPPVQGQPPQQRPSGGGTVRRIVGVGLAFGLVTGCSAIPEPNSVKVLTRPAITDAAAVAVIKHYNDVNNKANSTRNSKLIATIEGGNLVRESQAGYTIDQYAKAKPMTAFTYTKSVIGAPEFGSYPMRFVSSSGISDNPKYRHVGLWERETAGSPWMLTFAAGVPTTVKLPDLTGVRPATKADDTRLAVAPQLAATSLATYLTGGTKSPRAAAFQPNAQITSLLAGIVNNRAEKAKQRGSTRGISDDFAAPSQSPAFVTKSGTAVVFVSLTHEYTLLPGANWQFWWAGMPENAFSPATVKYQSSLTSTTIHDAVLLIPPKGKIQVASFESQLIEAGGY</sequence>
<dbReference type="Pfam" id="PF26366">
    <property type="entry name" value="DUF8094"/>
    <property type="match status" value="1"/>
</dbReference>
<keyword evidence="2" id="KW-1133">Transmembrane helix</keyword>
<keyword evidence="2" id="KW-0812">Transmembrane</keyword>
<feature type="compositionally biased region" description="Low complexity" evidence="1">
    <location>
        <begin position="289"/>
        <end position="300"/>
    </location>
</feature>
<protein>
    <recommendedName>
        <fullName evidence="3">DUF8094 domain-containing protein</fullName>
    </recommendedName>
</protein>
<proteinExistence type="predicted"/>
<feature type="compositionally biased region" description="Low complexity" evidence="1">
    <location>
        <begin position="261"/>
        <end position="276"/>
    </location>
</feature>
<keyword evidence="5" id="KW-1185">Reference proteome</keyword>
<feature type="compositionally biased region" description="Pro residues" evidence="1">
    <location>
        <begin position="277"/>
        <end position="288"/>
    </location>
</feature>
<feature type="compositionally biased region" description="Pro residues" evidence="1">
    <location>
        <begin position="232"/>
        <end position="260"/>
    </location>
</feature>
<feature type="domain" description="DUF8094" evidence="3">
    <location>
        <begin position="331"/>
        <end position="618"/>
    </location>
</feature>
<dbReference type="InterPro" id="IPR058407">
    <property type="entry name" value="DUF8094"/>
</dbReference>
<dbReference type="AlphaFoldDB" id="A0A4R7ZW13"/>
<feature type="transmembrane region" description="Helical" evidence="2">
    <location>
        <begin position="7"/>
        <end position="31"/>
    </location>
</feature>
<evidence type="ECO:0000313" key="4">
    <source>
        <dbReference type="EMBL" id="TDW22279.1"/>
    </source>
</evidence>
<feature type="region of interest" description="Disordered" evidence="1">
    <location>
        <begin position="207"/>
        <end position="300"/>
    </location>
</feature>
<evidence type="ECO:0000313" key="5">
    <source>
        <dbReference type="Proteomes" id="UP000295447"/>
    </source>
</evidence>
<comment type="caution">
    <text evidence="4">The sequence shown here is derived from an EMBL/GenBank/DDBJ whole genome shotgun (WGS) entry which is preliminary data.</text>
</comment>
<feature type="transmembrane region" description="Helical" evidence="2">
    <location>
        <begin position="176"/>
        <end position="200"/>
    </location>
</feature>
<feature type="compositionally biased region" description="Low complexity" evidence="1">
    <location>
        <begin position="219"/>
        <end position="231"/>
    </location>
</feature>
<accession>A0A4R7ZW13</accession>
<gene>
    <name evidence="4" type="ORF">EV650_1116</name>
</gene>
<evidence type="ECO:0000259" key="3">
    <source>
        <dbReference type="Pfam" id="PF26366"/>
    </source>
</evidence>
<keyword evidence="2" id="KW-0472">Membrane</keyword>
<evidence type="ECO:0000256" key="2">
    <source>
        <dbReference type="SAM" id="Phobius"/>
    </source>
</evidence>